<comment type="similarity">
    <text evidence="2">Belongs to the bacterial solute-binding protein 5 family.</text>
</comment>
<dbReference type="InterPro" id="IPR000914">
    <property type="entry name" value="SBP_5_dom"/>
</dbReference>
<evidence type="ECO:0000256" key="1">
    <source>
        <dbReference type="ARBA" id="ARBA00004193"/>
    </source>
</evidence>
<dbReference type="InterPro" id="IPR039424">
    <property type="entry name" value="SBP_5"/>
</dbReference>
<feature type="chain" id="PRO_5019121522" evidence="5">
    <location>
        <begin position="22"/>
        <end position="541"/>
    </location>
</feature>
<accession>A0A417YHM0</accession>
<reference evidence="7 8" key="1">
    <citation type="journal article" date="2017" name="Int. J. Syst. Evol. Microbiol.">
        <title>Bacillus notoginsengisoli sp. nov., a novel bacterium isolated from the rhizosphere of Panax notoginseng.</title>
        <authorList>
            <person name="Zhang M.Y."/>
            <person name="Cheng J."/>
            <person name="Cai Y."/>
            <person name="Zhang T.Y."/>
            <person name="Wu Y.Y."/>
            <person name="Manikprabhu D."/>
            <person name="Li W.J."/>
            <person name="Zhang Y.X."/>
        </authorList>
    </citation>
    <scope>NUCLEOTIDE SEQUENCE [LARGE SCALE GENOMIC DNA]</scope>
    <source>
        <strain evidence="7 8">JCM 30743</strain>
    </source>
</reference>
<dbReference type="Gene3D" id="3.10.105.10">
    <property type="entry name" value="Dipeptide-binding Protein, Domain 3"/>
    <property type="match status" value="1"/>
</dbReference>
<evidence type="ECO:0000313" key="8">
    <source>
        <dbReference type="Proteomes" id="UP000284416"/>
    </source>
</evidence>
<dbReference type="PROSITE" id="PS01040">
    <property type="entry name" value="SBP_BACTERIAL_5"/>
    <property type="match status" value="1"/>
</dbReference>
<evidence type="ECO:0000256" key="5">
    <source>
        <dbReference type="SAM" id="SignalP"/>
    </source>
</evidence>
<dbReference type="CDD" id="cd08518">
    <property type="entry name" value="PBP2_NikA_DppA_OppA_like_19"/>
    <property type="match status" value="1"/>
</dbReference>
<dbReference type="PIRSF" id="PIRSF002741">
    <property type="entry name" value="MppA"/>
    <property type="match status" value="1"/>
</dbReference>
<proteinExistence type="inferred from homology"/>
<dbReference type="RefSeq" id="WP_118924262.1">
    <property type="nucleotide sequence ID" value="NZ_QWEG01000019.1"/>
</dbReference>
<dbReference type="EMBL" id="QWEG01000019">
    <property type="protein sequence ID" value="RHW32461.1"/>
    <property type="molecule type" value="Genomic_DNA"/>
</dbReference>
<dbReference type="PANTHER" id="PTHR30290:SF9">
    <property type="entry name" value="OLIGOPEPTIDE-BINDING PROTEIN APPA"/>
    <property type="match status" value="1"/>
</dbReference>
<comment type="subcellular location">
    <subcellularLocation>
        <location evidence="1">Cell membrane</location>
        <topology evidence="1">Lipid-anchor</topology>
    </subcellularLocation>
</comment>
<dbReference type="Gene3D" id="3.40.190.10">
    <property type="entry name" value="Periplasmic binding protein-like II"/>
    <property type="match status" value="1"/>
</dbReference>
<protein>
    <submittedName>
        <fullName evidence="7">ABC transporter substrate-binding protein</fullName>
    </submittedName>
</protein>
<keyword evidence="3" id="KW-0813">Transport</keyword>
<dbReference type="PROSITE" id="PS51257">
    <property type="entry name" value="PROKAR_LIPOPROTEIN"/>
    <property type="match status" value="1"/>
</dbReference>
<keyword evidence="8" id="KW-1185">Reference proteome</keyword>
<name>A0A417YHM0_9BACI</name>
<feature type="domain" description="Solute-binding protein family 5" evidence="6">
    <location>
        <begin position="84"/>
        <end position="441"/>
    </location>
</feature>
<dbReference type="InterPro" id="IPR023765">
    <property type="entry name" value="SBP_5_CS"/>
</dbReference>
<evidence type="ECO:0000256" key="2">
    <source>
        <dbReference type="ARBA" id="ARBA00005695"/>
    </source>
</evidence>
<evidence type="ECO:0000256" key="4">
    <source>
        <dbReference type="ARBA" id="ARBA00022729"/>
    </source>
</evidence>
<feature type="signal peptide" evidence="5">
    <location>
        <begin position="1"/>
        <end position="21"/>
    </location>
</feature>
<dbReference type="GO" id="GO:0015833">
    <property type="term" value="P:peptide transport"/>
    <property type="evidence" value="ECO:0007669"/>
    <property type="project" value="TreeGrafter"/>
</dbReference>
<gene>
    <name evidence="7" type="ORF">D1B31_21290</name>
</gene>
<dbReference type="SUPFAM" id="SSF53850">
    <property type="entry name" value="Periplasmic binding protein-like II"/>
    <property type="match status" value="1"/>
</dbReference>
<dbReference type="GO" id="GO:0042597">
    <property type="term" value="C:periplasmic space"/>
    <property type="evidence" value="ECO:0007669"/>
    <property type="project" value="UniProtKB-ARBA"/>
</dbReference>
<comment type="caution">
    <text evidence="7">The sequence shown here is derived from an EMBL/GenBank/DDBJ whole genome shotgun (WGS) entry which is preliminary data.</text>
</comment>
<dbReference type="GO" id="GO:0043190">
    <property type="term" value="C:ATP-binding cassette (ABC) transporter complex"/>
    <property type="evidence" value="ECO:0007669"/>
    <property type="project" value="InterPro"/>
</dbReference>
<dbReference type="OrthoDB" id="9796817at2"/>
<dbReference type="AlphaFoldDB" id="A0A417YHM0"/>
<dbReference type="Pfam" id="PF00496">
    <property type="entry name" value="SBP_bac_5"/>
    <property type="match status" value="1"/>
</dbReference>
<organism evidence="7 8">
    <name type="scientific">Neobacillus notoginsengisoli</name>
    <dbReference type="NCBI Taxonomy" id="1578198"/>
    <lineage>
        <taxon>Bacteria</taxon>
        <taxon>Bacillati</taxon>
        <taxon>Bacillota</taxon>
        <taxon>Bacilli</taxon>
        <taxon>Bacillales</taxon>
        <taxon>Bacillaceae</taxon>
        <taxon>Neobacillus</taxon>
    </lineage>
</organism>
<evidence type="ECO:0000256" key="3">
    <source>
        <dbReference type="ARBA" id="ARBA00022448"/>
    </source>
</evidence>
<dbReference type="Proteomes" id="UP000284416">
    <property type="component" value="Unassembled WGS sequence"/>
</dbReference>
<dbReference type="GO" id="GO:1904680">
    <property type="term" value="F:peptide transmembrane transporter activity"/>
    <property type="evidence" value="ECO:0007669"/>
    <property type="project" value="TreeGrafter"/>
</dbReference>
<keyword evidence="4 5" id="KW-0732">Signal</keyword>
<evidence type="ECO:0000313" key="7">
    <source>
        <dbReference type="EMBL" id="RHW32461.1"/>
    </source>
</evidence>
<dbReference type="InterPro" id="IPR030678">
    <property type="entry name" value="Peptide/Ni-bd"/>
</dbReference>
<sequence>MKRKKVGIIVSALLVLSFVLAGCNQSNPKVTSTKNSSENDKKKDELVLAFGSEPETGFDPTTGWGRYGSPLFQSTLLKRDDKLTIVNDLAKGYEVSEDGIVWTVSIRDDVKFSDGKPLTAEDVVFTFETAGKSGSVVDLNVLEKIEAIDAYKVKFTLKEPQSTFINTLIGTGIIPKHAYGANYAENPIGSGPFQLVQWDKGQQLIIKANPDYYGKQPYFKKITFLFLSEDASFAAAQAGVTDLASIPAAFSKQKVSGMKLESIETVDNRGIVFPFAKSGKFTKDGYPIGNDVTADPAIRHAINMAVDRQSLVDGVLEGHGTPAYTSVDGLPWWNPDTVIKDGDVEGARKLLKEAGWKDHNGDGVLEKESLKAEFTLYYPANDAIRQSLAISVADMMKPLGIHIKLEGASWDVIEKNMYSNAVLLGWGSHDPHEMVNIYSSKNAGIEFYNTGFYQNKTVDGYFEKALRATNEKDAIEYWKKAQWDGNTGLSARGDAPWAWLVNINHLYLVKEGLDFGEQRIHVHGHGWPATDNIAEWKWTEE</sequence>
<dbReference type="PANTHER" id="PTHR30290">
    <property type="entry name" value="PERIPLASMIC BINDING COMPONENT OF ABC TRANSPORTER"/>
    <property type="match status" value="1"/>
</dbReference>
<evidence type="ECO:0000259" key="6">
    <source>
        <dbReference type="Pfam" id="PF00496"/>
    </source>
</evidence>